<dbReference type="eggNOG" id="ENOG5033BDD">
    <property type="taxonomic scope" value="Bacteria"/>
</dbReference>
<comment type="caution">
    <text evidence="2">The sequence shown here is derived from an EMBL/GenBank/DDBJ whole genome shotgun (WGS) entry which is preliminary data.</text>
</comment>
<reference evidence="2 3" key="1">
    <citation type="submission" date="2013-03" db="EMBL/GenBank/DDBJ databases">
        <title>Draft genome sequence of Gracibacillus halophilus YIM-C55.5, a moderately halophilic and thermophilic organism from the Xiaochaidamu salt lake.</title>
        <authorList>
            <person name="Sugumar T."/>
            <person name="Polireddy D.R."/>
            <person name="Antony A."/>
            <person name="Madhava Y.R."/>
            <person name="Sivakumar N."/>
        </authorList>
    </citation>
    <scope>NUCLEOTIDE SEQUENCE [LARGE SCALE GENOMIC DNA]</scope>
    <source>
        <strain evidence="2 3">YIM-C55.5</strain>
    </source>
</reference>
<proteinExistence type="predicted"/>
<dbReference type="AlphaFoldDB" id="N4WP01"/>
<dbReference type="OrthoDB" id="2354159at2"/>
<dbReference type="InterPro" id="IPR009875">
    <property type="entry name" value="PilZ_domain"/>
</dbReference>
<evidence type="ECO:0000313" key="3">
    <source>
        <dbReference type="Proteomes" id="UP000012283"/>
    </source>
</evidence>
<evidence type="ECO:0000259" key="1">
    <source>
        <dbReference type="Pfam" id="PF07238"/>
    </source>
</evidence>
<sequence length="122" mass="14311">MYKRDEAFRFAFDEPISTSFAIKQVGEQMVSIPEGEGEIVNLSPNGLQFRTSLEITLISDQPVFSTFRFLLNDQEHYLQGEIVWKKHFADQYYYGVSFDHDEHEQKQIIEAIKQLREKGNTM</sequence>
<dbReference type="Proteomes" id="UP000012283">
    <property type="component" value="Unassembled WGS sequence"/>
</dbReference>
<name>N4WP01_9BACI</name>
<organism evidence="2 3">
    <name type="scientific">Gracilibacillus halophilus YIM-C55.5</name>
    <dbReference type="NCBI Taxonomy" id="1308866"/>
    <lineage>
        <taxon>Bacteria</taxon>
        <taxon>Bacillati</taxon>
        <taxon>Bacillota</taxon>
        <taxon>Bacilli</taxon>
        <taxon>Bacillales</taxon>
        <taxon>Bacillaceae</taxon>
        <taxon>Gracilibacillus</taxon>
    </lineage>
</organism>
<evidence type="ECO:0000313" key="2">
    <source>
        <dbReference type="EMBL" id="ENH96215.1"/>
    </source>
</evidence>
<dbReference type="Gene3D" id="2.40.10.220">
    <property type="entry name" value="predicted glycosyltransferase like domains"/>
    <property type="match status" value="1"/>
</dbReference>
<dbReference type="Pfam" id="PF07238">
    <property type="entry name" value="PilZ"/>
    <property type="match status" value="1"/>
</dbReference>
<dbReference type="GO" id="GO:0035438">
    <property type="term" value="F:cyclic-di-GMP binding"/>
    <property type="evidence" value="ECO:0007669"/>
    <property type="project" value="InterPro"/>
</dbReference>
<protein>
    <recommendedName>
        <fullName evidence="1">PilZ domain-containing protein</fullName>
    </recommendedName>
</protein>
<dbReference type="SUPFAM" id="SSF141371">
    <property type="entry name" value="PilZ domain-like"/>
    <property type="match status" value="1"/>
</dbReference>
<accession>N4WP01</accession>
<dbReference type="PATRIC" id="fig|1308866.3.peg.2416"/>
<dbReference type="STRING" id="1308866.J416_11947"/>
<feature type="domain" description="PilZ" evidence="1">
    <location>
        <begin position="26"/>
        <end position="111"/>
    </location>
</feature>
<dbReference type="RefSeq" id="WP_003471974.1">
    <property type="nucleotide sequence ID" value="NZ_APML01000055.1"/>
</dbReference>
<keyword evidence="3" id="KW-1185">Reference proteome</keyword>
<dbReference type="EMBL" id="APML01000055">
    <property type="protein sequence ID" value="ENH96215.1"/>
    <property type="molecule type" value="Genomic_DNA"/>
</dbReference>
<gene>
    <name evidence="2" type="ORF">J416_11947</name>
</gene>